<gene>
    <name evidence="1" type="ORF">HMPREF6123_2257</name>
</gene>
<dbReference type="STRING" id="585501.HMPREF6123_2257"/>
<protein>
    <submittedName>
        <fullName evidence="1">Uncharacterized protein</fullName>
    </submittedName>
</protein>
<sequence>MCGKLNALFPLCTLSQRGIQDEQVICYLLYLKKLWYFYMNI</sequence>
<dbReference type="HOGENOM" id="CLU_3273668_0_0_9"/>
<dbReference type="InParanoid" id="C2L0I8"/>
<dbReference type="EMBL" id="ACKX01000213">
    <property type="protein sequence ID" value="EEJ50448.1"/>
    <property type="molecule type" value="Genomic_DNA"/>
</dbReference>
<evidence type="ECO:0000313" key="2">
    <source>
        <dbReference type="Proteomes" id="UP000004121"/>
    </source>
</evidence>
<reference evidence="1 2" key="1">
    <citation type="submission" date="2009-04" db="EMBL/GenBank/DDBJ databases">
        <authorList>
            <person name="Qin X."/>
            <person name="Bachman B."/>
            <person name="Battles P."/>
            <person name="Bell A."/>
            <person name="Bess C."/>
            <person name="Bickham C."/>
            <person name="Chaboub L."/>
            <person name="Chen D."/>
            <person name="Coyle M."/>
            <person name="Deiros D.R."/>
            <person name="Dinh H."/>
            <person name="Forbes L."/>
            <person name="Fowler G."/>
            <person name="Francisco L."/>
            <person name="Fu Q."/>
            <person name="Gubbala S."/>
            <person name="Hale W."/>
            <person name="Han Y."/>
            <person name="Hemphill L."/>
            <person name="Highlander S.K."/>
            <person name="Hirani K."/>
            <person name="Hogues M."/>
            <person name="Jackson L."/>
            <person name="Jakkamsetti A."/>
            <person name="Javaid M."/>
            <person name="Jiang H."/>
            <person name="Korchina V."/>
            <person name="Kovar C."/>
            <person name="Lara F."/>
            <person name="Lee S."/>
            <person name="Mata R."/>
            <person name="Mathew T."/>
            <person name="Moen C."/>
            <person name="Morales K."/>
            <person name="Munidasa M."/>
            <person name="Nazareth L."/>
            <person name="Ngo R."/>
            <person name="Nguyen L."/>
            <person name="Okwuonu G."/>
            <person name="Ongeri F."/>
            <person name="Patil S."/>
            <person name="Petrosino J."/>
            <person name="Pham C."/>
            <person name="Pham P."/>
            <person name="Pu L.-L."/>
            <person name="Puazo M."/>
            <person name="Raj R."/>
            <person name="Reid J."/>
            <person name="Rouhana J."/>
            <person name="Saada N."/>
            <person name="Shang Y."/>
            <person name="Simmons D."/>
            <person name="Thornton R."/>
            <person name="Warren J."/>
            <person name="Weissenberger G."/>
            <person name="Zhang J."/>
            <person name="Zhang L."/>
            <person name="Zhou C."/>
            <person name="Zhu D."/>
            <person name="Muzny D."/>
            <person name="Worley K."/>
            <person name="Gibbs R."/>
        </authorList>
    </citation>
    <scope>NUCLEOTIDE SEQUENCE [LARGE SCALE GENOMIC DNA]</scope>
    <source>
        <strain evidence="1 2">F0268</strain>
    </source>
</reference>
<accession>C2L0I8</accession>
<evidence type="ECO:0000313" key="1">
    <source>
        <dbReference type="EMBL" id="EEJ50448.1"/>
    </source>
</evidence>
<organism evidence="1 2">
    <name type="scientific">Oribacterium sinus F0268</name>
    <dbReference type="NCBI Taxonomy" id="585501"/>
    <lineage>
        <taxon>Bacteria</taxon>
        <taxon>Bacillati</taxon>
        <taxon>Bacillota</taxon>
        <taxon>Clostridia</taxon>
        <taxon>Lachnospirales</taxon>
        <taxon>Lachnospiraceae</taxon>
        <taxon>Oribacterium</taxon>
    </lineage>
</organism>
<keyword evidence="2" id="KW-1185">Reference proteome</keyword>
<dbReference type="AlphaFoldDB" id="C2L0I8"/>
<proteinExistence type="predicted"/>
<comment type="caution">
    <text evidence="1">The sequence shown here is derived from an EMBL/GenBank/DDBJ whole genome shotgun (WGS) entry which is preliminary data.</text>
</comment>
<dbReference type="Proteomes" id="UP000004121">
    <property type="component" value="Unassembled WGS sequence"/>
</dbReference>
<name>C2L0I8_9FIRM</name>